<keyword evidence="2" id="KW-0808">Transferase</keyword>
<accession>A0A3D9RXY7</accession>
<dbReference type="Proteomes" id="UP000256429">
    <property type="component" value="Unassembled WGS sequence"/>
</dbReference>
<dbReference type="InterPro" id="IPR001296">
    <property type="entry name" value="Glyco_trans_1"/>
</dbReference>
<gene>
    <name evidence="2" type="ORF">BX611_1519</name>
</gene>
<dbReference type="GO" id="GO:0016757">
    <property type="term" value="F:glycosyltransferase activity"/>
    <property type="evidence" value="ECO:0007669"/>
    <property type="project" value="InterPro"/>
</dbReference>
<comment type="caution">
    <text evidence="2">The sequence shown here is derived from an EMBL/GenBank/DDBJ whole genome shotgun (WGS) entry which is preliminary data.</text>
</comment>
<dbReference type="EMBL" id="QTTQ01000010">
    <property type="protein sequence ID" value="REE81976.1"/>
    <property type="molecule type" value="Genomic_DNA"/>
</dbReference>
<dbReference type="PANTHER" id="PTHR45947:SF3">
    <property type="entry name" value="SULFOQUINOVOSYL TRANSFERASE SQD2"/>
    <property type="match status" value="1"/>
</dbReference>
<sequence>MNKLLIISHTEHYSLKNNEIVGLGSTVRELNYLATLFEEVIHLAPLHKETAPKSAIRYQNNVTYVPLKPSGGKGFMKLNIFLYAPHNLAIVKKYCNEATIIQFRAPTGIGLYILPYLKYFNKKPYWVKYAGNWVAKELPLGNKLQRWWLQHKISPKTTITVNGNWQNQPKNIISFENPCLDSNDRVIGAEIIAKKVLEDKINFCFIGGLNANKGIEMLVNVFSKLNANNLGTLHIVGDGVLRNRLEVEAKKATNTIVFHGYSSKESIVEIYKKCHFIVLPSKSEGFPKVIGEAMNFGCVPIVSEVSCINQYVQNNYNGYLIKPLIEENLRNVIQQSLLLSNVDFIKYIDINYKMAEKFTFNYYLKRIQKEIVC</sequence>
<dbReference type="InterPro" id="IPR050194">
    <property type="entry name" value="Glycosyltransferase_grp1"/>
</dbReference>
<reference evidence="2 3" key="1">
    <citation type="submission" date="2018-08" db="EMBL/GenBank/DDBJ databases">
        <title>Genomic Encyclopedia of Type Strains, Phase III (KMG-III): the genomes of soil and plant-associated and newly described type strains.</title>
        <authorList>
            <person name="Whitman W."/>
        </authorList>
    </citation>
    <scope>NUCLEOTIDE SEQUENCE [LARGE SCALE GENOMIC DNA]</scope>
    <source>
        <strain evidence="2 3">325-5</strain>
    </source>
</reference>
<evidence type="ECO:0000259" key="1">
    <source>
        <dbReference type="Pfam" id="PF00534"/>
    </source>
</evidence>
<dbReference type="RefSeq" id="WP_115879732.1">
    <property type="nucleotide sequence ID" value="NZ_QTTQ01000010.1"/>
</dbReference>
<dbReference type="CDD" id="cd03801">
    <property type="entry name" value="GT4_PimA-like"/>
    <property type="match status" value="1"/>
</dbReference>
<dbReference type="SUPFAM" id="SSF53756">
    <property type="entry name" value="UDP-Glycosyltransferase/glycogen phosphorylase"/>
    <property type="match status" value="1"/>
</dbReference>
<name>A0A3D9RXY7_9FLAO</name>
<protein>
    <submittedName>
        <fullName evidence="2">Glycosyltransferase involved in cell wall biosynthesis</fullName>
    </submittedName>
</protein>
<feature type="domain" description="Glycosyl transferase family 1" evidence="1">
    <location>
        <begin position="193"/>
        <end position="337"/>
    </location>
</feature>
<dbReference type="OrthoDB" id="1395864at2"/>
<organism evidence="2 3">
    <name type="scientific">Lutibacter oceani</name>
    <dbReference type="NCBI Taxonomy" id="1853311"/>
    <lineage>
        <taxon>Bacteria</taxon>
        <taxon>Pseudomonadati</taxon>
        <taxon>Bacteroidota</taxon>
        <taxon>Flavobacteriia</taxon>
        <taxon>Flavobacteriales</taxon>
        <taxon>Flavobacteriaceae</taxon>
        <taxon>Lutibacter</taxon>
    </lineage>
</organism>
<dbReference type="Gene3D" id="3.40.50.2000">
    <property type="entry name" value="Glycogen Phosphorylase B"/>
    <property type="match status" value="2"/>
</dbReference>
<keyword evidence="3" id="KW-1185">Reference proteome</keyword>
<dbReference type="PANTHER" id="PTHR45947">
    <property type="entry name" value="SULFOQUINOVOSYL TRANSFERASE SQD2"/>
    <property type="match status" value="1"/>
</dbReference>
<dbReference type="AlphaFoldDB" id="A0A3D9RXY7"/>
<dbReference type="Pfam" id="PF00534">
    <property type="entry name" value="Glycos_transf_1"/>
    <property type="match status" value="1"/>
</dbReference>
<evidence type="ECO:0000313" key="3">
    <source>
        <dbReference type="Proteomes" id="UP000256429"/>
    </source>
</evidence>
<proteinExistence type="predicted"/>
<evidence type="ECO:0000313" key="2">
    <source>
        <dbReference type="EMBL" id="REE81976.1"/>
    </source>
</evidence>